<dbReference type="GO" id="GO:0003677">
    <property type="term" value="F:DNA binding"/>
    <property type="evidence" value="ECO:0007669"/>
    <property type="project" value="UniProtKB-KW"/>
</dbReference>
<evidence type="ECO:0000256" key="3">
    <source>
        <dbReference type="ARBA" id="ARBA00023163"/>
    </source>
</evidence>
<dbReference type="InterPro" id="IPR000524">
    <property type="entry name" value="Tscrpt_reg_HTH_GntR"/>
</dbReference>
<dbReference type="EMBL" id="BJYY01000021">
    <property type="protein sequence ID" value="GEO35634.1"/>
    <property type="molecule type" value="Genomic_DNA"/>
</dbReference>
<dbReference type="AlphaFoldDB" id="A0A512DGL6"/>
<dbReference type="InterPro" id="IPR036390">
    <property type="entry name" value="WH_DNA-bd_sf"/>
</dbReference>
<evidence type="ECO:0000256" key="1">
    <source>
        <dbReference type="ARBA" id="ARBA00023015"/>
    </source>
</evidence>
<protein>
    <submittedName>
        <fullName evidence="5">GntR family transcriptional regulator</fullName>
    </submittedName>
</protein>
<dbReference type="SUPFAM" id="SSF46785">
    <property type="entry name" value="Winged helix' DNA-binding domain"/>
    <property type="match status" value="1"/>
</dbReference>
<dbReference type="PANTHER" id="PTHR38445">
    <property type="entry name" value="HTH-TYPE TRANSCRIPTIONAL REPRESSOR YTRA"/>
    <property type="match status" value="1"/>
</dbReference>
<reference evidence="5 6" key="1">
    <citation type="submission" date="2019-07" db="EMBL/GenBank/DDBJ databases">
        <title>Whole genome shotgun sequence of Cellulomonas aerilata NBRC 106308.</title>
        <authorList>
            <person name="Hosoyama A."/>
            <person name="Uohara A."/>
            <person name="Ohji S."/>
            <person name="Ichikawa N."/>
        </authorList>
    </citation>
    <scope>NUCLEOTIDE SEQUENCE [LARGE SCALE GENOMIC DNA]</scope>
    <source>
        <strain evidence="5 6">NBRC 106308</strain>
    </source>
</reference>
<feature type="domain" description="HTH gntR-type" evidence="4">
    <location>
        <begin position="27"/>
        <end position="95"/>
    </location>
</feature>
<dbReference type="GO" id="GO:0003700">
    <property type="term" value="F:DNA-binding transcription factor activity"/>
    <property type="evidence" value="ECO:0007669"/>
    <property type="project" value="InterPro"/>
</dbReference>
<dbReference type="Pfam" id="PF00392">
    <property type="entry name" value="GntR"/>
    <property type="match status" value="1"/>
</dbReference>
<name>A0A512DGL6_9CELL</name>
<keyword evidence="6" id="KW-1185">Reference proteome</keyword>
<keyword evidence="1" id="KW-0805">Transcription regulation</keyword>
<evidence type="ECO:0000313" key="5">
    <source>
        <dbReference type="EMBL" id="GEO35634.1"/>
    </source>
</evidence>
<dbReference type="CDD" id="cd07377">
    <property type="entry name" value="WHTH_GntR"/>
    <property type="match status" value="1"/>
</dbReference>
<comment type="caution">
    <text evidence="5">The sequence shown here is derived from an EMBL/GenBank/DDBJ whole genome shotgun (WGS) entry which is preliminary data.</text>
</comment>
<dbReference type="InterPro" id="IPR036388">
    <property type="entry name" value="WH-like_DNA-bd_sf"/>
</dbReference>
<organism evidence="5 6">
    <name type="scientific">Cellulomonas aerilata</name>
    <dbReference type="NCBI Taxonomy" id="515326"/>
    <lineage>
        <taxon>Bacteria</taxon>
        <taxon>Bacillati</taxon>
        <taxon>Actinomycetota</taxon>
        <taxon>Actinomycetes</taxon>
        <taxon>Micrococcales</taxon>
        <taxon>Cellulomonadaceae</taxon>
        <taxon>Cellulomonas</taxon>
    </lineage>
</organism>
<dbReference type="PROSITE" id="PS50949">
    <property type="entry name" value="HTH_GNTR"/>
    <property type="match status" value="1"/>
</dbReference>
<sequence>MTVLRPRPEAAPYGVPVHIAVDPASPVPPYEQVQHRIEALIADGSLPPEHRLPTVRALATDLGLAANTVARAYRELEQAGAVVTRGRLGTFVATRGADREREAVVAARQYAHRLRELGFDADAAARFARDAFG</sequence>
<evidence type="ECO:0000313" key="6">
    <source>
        <dbReference type="Proteomes" id="UP000321181"/>
    </source>
</evidence>
<accession>A0A512DGL6</accession>
<dbReference type="Gene3D" id="1.10.10.10">
    <property type="entry name" value="Winged helix-like DNA-binding domain superfamily/Winged helix DNA-binding domain"/>
    <property type="match status" value="1"/>
</dbReference>
<gene>
    <name evidence="5" type="ORF">CAE01nite_33590</name>
</gene>
<keyword evidence="3" id="KW-0804">Transcription</keyword>
<dbReference type="PANTHER" id="PTHR38445:SF9">
    <property type="entry name" value="HTH-TYPE TRANSCRIPTIONAL REPRESSOR YTRA"/>
    <property type="match status" value="1"/>
</dbReference>
<evidence type="ECO:0000259" key="4">
    <source>
        <dbReference type="PROSITE" id="PS50949"/>
    </source>
</evidence>
<evidence type="ECO:0000256" key="2">
    <source>
        <dbReference type="ARBA" id="ARBA00023125"/>
    </source>
</evidence>
<keyword evidence="2" id="KW-0238">DNA-binding</keyword>
<dbReference type="SMART" id="SM00345">
    <property type="entry name" value="HTH_GNTR"/>
    <property type="match status" value="1"/>
</dbReference>
<dbReference type="Proteomes" id="UP000321181">
    <property type="component" value="Unassembled WGS sequence"/>
</dbReference>
<proteinExistence type="predicted"/>